<dbReference type="PANTHER" id="PTHR21724">
    <property type="entry name" value="SHKT DOMAIN-CONTAINING PROTEIN"/>
    <property type="match status" value="1"/>
</dbReference>
<evidence type="ECO:0000313" key="3">
    <source>
        <dbReference type="EMBL" id="WAR30802.1"/>
    </source>
</evidence>
<evidence type="ECO:0000256" key="1">
    <source>
        <dbReference type="SAM" id="MobiDB-lite"/>
    </source>
</evidence>
<gene>
    <name evidence="3" type="ORF">MAR_033344</name>
</gene>
<organism evidence="3 4">
    <name type="scientific">Mya arenaria</name>
    <name type="common">Soft-shell clam</name>
    <dbReference type="NCBI Taxonomy" id="6604"/>
    <lineage>
        <taxon>Eukaryota</taxon>
        <taxon>Metazoa</taxon>
        <taxon>Spiralia</taxon>
        <taxon>Lophotrochozoa</taxon>
        <taxon>Mollusca</taxon>
        <taxon>Bivalvia</taxon>
        <taxon>Autobranchia</taxon>
        <taxon>Heteroconchia</taxon>
        <taxon>Euheterodonta</taxon>
        <taxon>Imparidentia</taxon>
        <taxon>Neoheterodontei</taxon>
        <taxon>Myida</taxon>
        <taxon>Myoidea</taxon>
        <taxon>Myidae</taxon>
        <taxon>Mya</taxon>
    </lineage>
</organism>
<accession>A0ABY7G8R6</accession>
<reference evidence="3" key="1">
    <citation type="submission" date="2022-11" db="EMBL/GenBank/DDBJ databases">
        <title>Centuries of genome instability and evolution in soft-shell clam transmissible cancer (bioRxiv).</title>
        <authorList>
            <person name="Hart S.F.M."/>
            <person name="Yonemitsu M.A."/>
            <person name="Giersch R.M."/>
            <person name="Beal B.F."/>
            <person name="Arriagada G."/>
            <person name="Davis B.W."/>
            <person name="Ostrander E.A."/>
            <person name="Goff S.P."/>
            <person name="Metzger M.J."/>
        </authorList>
    </citation>
    <scope>NUCLEOTIDE SEQUENCE</scope>
    <source>
        <strain evidence="3">MELC-2E11</strain>
        <tissue evidence="3">Siphon/mantle</tissue>
    </source>
</reference>
<name>A0ABY7G8R6_MYAAR</name>
<protein>
    <recommendedName>
        <fullName evidence="2">ShKT domain-containing protein</fullName>
    </recommendedName>
</protein>
<dbReference type="InterPro" id="IPR003582">
    <property type="entry name" value="ShKT_dom"/>
</dbReference>
<sequence>MKGSTCWIDIPPPHEVFKCAQCHKANHIADCSGVAVCNKATEVCYVEEETDIGGETVHCDGIGCFNEVGGTRERRDVLRRLQRRDVTELTTPDFLTPPPSMHSDKYRCPIFGVNNTWISTAPPTTTTTTEPTTTTPPPEPTCEDLEDCAVYGYDYACTGNFYSWAKVNCRKFCGYCTAATTTPVLTPTCEDLEDCSVYGHDYACSAQYEEWARTTCPKFCGYCNPVMMRRAAHDTAYSVRNASPTAMKTPVPAMVVFTTMLVMFGVV</sequence>
<feature type="domain" description="ShKT" evidence="2">
    <location>
        <begin position="188"/>
        <end position="223"/>
    </location>
</feature>
<dbReference type="PANTHER" id="PTHR21724:SF109">
    <property type="entry name" value="SHKT DOMAIN-CONTAINING PROTEIN"/>
    <property type="match status" value="1"/>
</dbReference>
<evidence type="ECO:0000313" key="4">
    <source>
        <dbReference type="Proteomes" id="UP001164746"/>
    </source>
</evidence>
<feature type="domain" description="ShKT" evidence="2">
    <location>
        <begin position="141"/>
        <end position="176"/>
    </location>
</feature>
<feature type="compositionally biased region" description="Low complexity" evidence="1">
    <location>
        <begin position="122"/>
        <end position="133"/>
    </location>
</feature>
<dbReference type="Pfam" id="PF01549">
    <property type="entry name" value="ShK"/>
    <property type="match status" value="2"/>
</dbReference>
<evidence type="ECO:0000259" key="2">
    <source>
        <dbReference type="Pfam" id="PF01549"/>
    </source>
</evidence>
<dbReference type="EMBL" id="CP111028">
    <property type="protein sequence ID" value="WAR30802.1"/>
    <property type="molecule type" value="Genomic_DNA"/>
</dbReference>
<feature type="region of interest" description="Disordered" evidence="1">
    <location>
        <begin position="119"/>
        <end position="139"/>
    </location>
</feature>
<keyword evidence="4" id="KW-1185">Reference proteome</keyword>
<proteinExistence type="predicted"/>
<dbReference type="Proteomes" id="UP001164746">
    <property type="component" value="Chromosome 17"/>
</dbReference>